<dbReference type="Gene3D" id="1.10.510.10">
    <property type="entry name" value="Transferase(Phosphotransferase) domain 1"/>
    <property type="match status" value="1"/>
</dbReference>
<evidence type="ECO:0000259" key="21">
    <source>
        <dbReference type="PROSITE" id="PS50002"/>
    </source>
</evidence>
<dbReference type="InterPro" id="IPR036860">
    <property type="entry name" value="SH2_dom_sf"/>
</dbReference>
<dbReference type="GO" id="GO:0005737">
    <property type="term" value="C:cytoplasm"/>
    <property type="evidence" value="ECO:0007669"/>
    <property type="project" value="UniProtKB-ARBA"/>
</dbReference>
<keyword evidence="12 18" id="KW-0829">Tyrosine-protein kinase</keyword>
<feature type="region of interest" description="Disordered" evidence="19">
    <location>
        <begin position="178"/>
        <end position="251"/>
    </location>
</feature>
<dbReference type="SMART" id="SM00219">
    <property type="entry name" value="TyrKc"/>
    <property type="match status" value="1"/>
</dbReference>
<dbReference type="SMART" id="SM00107">
    <property type="entry name" value="BTK"/>
    <property type="match status" value="1"/>
</dbReference>
<evidence type="ECO:0000256" key="5">
    <source>
        <dbReference type="ARBA" id="ARBA00022723"/>
    </source>
</evidence>
<evidence type="ECO:0000256" key="8">
    <source>
        <dbReference type="ARBA" id="ARBA00022777"/>
    </source>
</evidence>
<dbReference type="InterPro" id="IPR001452">
    <property type="entry name" value="SH3_domain"/>
</dbReference>
<dbReference type="InterPro" id="IPR000980">
    <property type="entry name" value="SH2"/>
</dbReference>
<dbReference type="Proteomes" id="UP001318040">
    <property type="component" value="Chromosome 18"/>
</dbReference>
<dbReference type="Gene3D" id="2.30.29.30">
    <property type="entry name" value="Pleckstrin-homology domain (PH domain)/Phosphotyrosine-binding domain (PTB)"/>
    <property type="match status" value="1"/>
</dbReference>
<dbReference type="SUPFAM" id="SSF55550">
    <property type="entry name" value="SH2 domain"/>
    <property type="match status" value="1"/>
</dbReference>
<dbReference type="InterPro" id="IPR050198">
    <property type="entry name" value="Non-receptor_tyrosine_kinases"/>
</dbReference>
<keyword evidence="4 18" id="KW-0808">Transferase</keyword>
<evidence type="ECO:0000313" key="25">
    <source>
        <dbReference type="RefSeq" id="XP_032812673.1"/>
    </source>
</evidence>
<evidence type="ECO:0000256" key="3">
    <source>
        <dbReference type="ARBA" id="ARBA00022553"/>
    </source>
</evidence>
<dbReference type="InterPro" id="IPR000719">
    <property type="entry name" value="Prot_kinase_dom"/>
</dbReference>
<dbReference type="Gene3D" id="2.30.30.40">
    <property type="entry name" value="SH3 Domains"/>
    <property type="match status" value="1"/>
</dbReference>
<evidence type="ECO:0000256" key="16">
    <source>
        <dbReference type="PROSITE-ProRule" id="PRU00432"/>
    </source>
</evidence>
<gene>
    <name evidence="25" type="primary">LOC116943693</name>
</gene>
<dbReference type="FunFam" id="3.30.200.20:FF:000053">
    <property type="entry name" value="Tyrosine-protein kinase"/>
    <property type="match status" value="1"/>
</dbReference>
<accession>A0AAJ7T9M1</accession>
<keyword evidence="9" id="KW-0862">Zinc</keyword>
<evidence type="ECO:0000313" key="24">
    <source>
        <dbReference type="Proteomes" id="UP001318040"/>
    </source>
</evidence>
<keyword evidence="11 14" id="KW-0727">SH2 domain</keyword>
<dbReference type="EC" id="2.7.10.2" evidence="18"/>
<dbReference type="PROSITE" id="PS50001">
    <property type="entry name" value="SH2"/>
    <property type="match status" value="1"/>
</dbReference>
<dbReference type="SMART" id="SM00326">
    <property type="entry name" value="SH3"/>
    <property type="match status" value="1"/>
</dbReference>
<dbReference type="InterPro" id="IPR001849">
    <property type="entry name" value="PH_domain"/>
</dbReference>
<dbReference type="InterPro" id="IPR001562">
    <property type="entry name" value="Znf_Btk_motif"/>
</dbReference>
<dbReference type="Pfam" id="PF00169">
    <property type="entry name" value="PH"/>
    <property type="match status" value="1"/>
</dbReference>
<dbReference type="PROSITE" id="PS50002">
    <property type="entry name" value="SH3"/>
    <property type="match status" value="1"/>
</dbReference>
<keyword evidence="7 16" id="KW-0863">Zinc-finger</keyword>
<dbReference type="PROSITE" id="PS50011">
    <property type="entry name" value="PROTEIN_KINASE_DOM"/>
    <property type="match status" value="1"/>
</dbReference>
<evidence type="ECO:0000256" key="18">
    <source>
        <dbReference type="RuleBase" id="RU362096"/>
    </source>
</evidence>
<reference evidence="25" key="1">
    <citation type="submission" date="2025-08" db="UniProtKB">
        <authorList>
            <consortium name="RefSeq"/>
        </authorList>
    </citation>
    <scope>IDENTIFICATION</scope>
    <source>
        <tissue evidence="25">Sperm</tissue>
    </source>
</reference>
<evidence type="ECO:0000259" key="20">
    <source>
        <dbReference type="PROSITE" id="PS50001"/>
    </source>
</evidence>
<organism evidence="24 25">
    <name type="scientific">Petromyzon marinus</name>
    <name type="common">Sea lamprey</name>
    <dbReference type="NCBI Taxonomy" id="7757"/>
    <lineage>
        <taxon>Eukaryota</taxon>
        <taxon>Metazoa</taxon>
        <taxon>Chordata</taxon>
        <taxon>Craniata</taxon>
        <taxon>Vertebrata</taxon>
        <taxon>Cyclostomata</taxon>
        <taxon>Hyperoartia</taxon>
        <taxon>Petromyzontiformes</taxon>
        <taxon>Petromyzontidae</taxon>
        <taxon>Petromyzon</taxon>
    </lineage>
</organism>
<dbReference type="CDD" id="cd01238">
    <property type="entry name" value="PH_Btk"/>
    <property type="match status" value="1"/>
</dbReference>
<dbReference type="InterPro" id="IPR036028">
    <property type="entry name" value="SH3-like_dom_sf"/>
</dbReference>
<evidence type="ECO:0000256" key="6">
    <source>
        <dbReference type="ARBA" id="ARBA00022741"/>
    </source>
</evidence>
<proteinExistence type="inferred from homology"/>
<dbReference type="PANTHER" id="PTHR24418">
    <property type="entry name" value="TYROSINE-PROTEIN KINASE"/>
    <property type="match status" value="1"/>
</dbReference>
<dbReference type="SUPFAM" id="SSF50729">
    <property type="entry name" value="PH domain-like"/>
    <property type="match status" value="1"/>
</dbReference>
<evidence type="ECO:0000256" key="1">
    <source>
        <dbReference type="ARBA" id="ARBA00001947"/>
    </source>
</evidence>
<keyword evidence="24" id="KW-1185">Reference proteome</keyword>
<dbReference type="InterPro" id="IPR020635">
    <property type="entry name" value="Tyr_kinase_cat_dom"/>
</dbReference>
<dbReference type="InterPro" id="IPR001245">
    <property type="entry name" value="Ser-Thr/Tyr_kinase_cat_dom"/>
</dbReference>
<evidence type="ECO:0000256" key="13">
    <source>
        <dbReference type="ARBA" id="ARBA00051245"/>
    </source>
</evidence>
<comment type="catalytic activity">
    <reaction evidence="13 18">
        <text>L-tyrosyl-[protein] + ATP = O-phospho-L-tyrosyl-[protein] + ADP + H(+)</text>
        <dbReference type="Rhea" id="RHEA:10596"/>
        <dbReference type="Rhea" id="RHEA-COMP:10136"/>
        <dbReference type="Rhea" id="RHEA-COMP:20101"/>
        <dbReference type="ChEBI" id="CHEBI:15378"/>
        <dbReference type="ChEBI" id="CHEBI:30616"/>
        <dbReference type="ChEBI" id="CHEBI:46858"/>
        <dbReference type="ChEBI" id="CHEBI:61978"/>
        <dbReference type="ChEBI" id="CHEBI:456216"/>
        <dbReference type="EC" id="2.7.10.2"/>
    </reaction>
</comment>
<dbReference type="SMART" id="SM00252">
    <property type="entry name" value="SH2"/>
    <property type="match status" value="1"/>
</dbReference>
<dbReference type="GO" id="GO:0008270">
    <property type="term" value="F:zinc ion binding"/>
    <property type="evidence" value="ECO:0007669"/>
    <property type="project" value="UniProtKB-KW"/>
</dbReference>
<dbReference type="GO" id="GO:0035556">
    <property type="term" value="P:intracellular signal transduction"/>
    <property type="evidence" value="ECO:0007669"/>
    <property type="project" value="InterPro"/>
</dbReference>
<evidence type="ECO:0000256" key="4">
    <source>
        <dbReference type="ARBA" id="ARBA00022679"/>
    </source>
</evidence>
<dbReference type="PRINTS" id="PR00109">
    <property type="entry name" value="TYRKINASE"/>
</dbReference>
<evidence type="ECO:0000256" key="19">
    <source>
        <dbReference type="SAM" id="MobiDB-lite"/>
    </source>
</evidence>
<dbReference type="SMART" id="SM00233">
    <property type="entry name" value="PH"/>
    <property type="match status" value="1"/>
</dbReference>
<protein>
    <recommendedName>
        <fullName evidence="18">Tyrosine-protein kinase</fullName>
        <ecNumber evidence="18">2.7.10.2</ecNumber>
    </recommendedName>
</protein>
<dbReference type="SUPFAM" id="SSF50044">
    <property type="entry name" value="SH3-domain"/>
    <property type="match status" value="1"/>
</dbReference>
<feature type="domain" description="SH2" evidence="20">
    <location>
        <begin position="333"/>
        <end position="430"/>
    </location>
</feature>
<dbReference type="Pfam" id="PF00779">
    <property type="entry name" value="BTK"/>
    <property type="match status" value="1"/>
</dbReference>
<dbReference type="InterPro" id="IPR011993">
    <property type="entry name" value="PH-like_dom_sf"/>
</dbReference>
<keyword evidence="10 17" id="KW-0067">ATP-binding</keyword>
<dbReference type="GO" id="GO:0005524">
    <property type="term" value="F:ATP binding"/>
    <property type="evidence" value="ECO:0007669"/>
    <property type="project" value="UniProtKB-UniRule"/>
</dbReference>
<dbReference type="KEGG" id="pmrn:116943693"/>
<dbReference type="InterPro" id="IPR017441">
    <property type="entry name" value="Protein_kinase_ATP_BS"/>
</dbReference>
<dbReference type="Pfam" id="PF00018">
    <property type="entry name" value="SH3_1"/>
    <property type="match status" value="1"/>
</dbReference>
<dbReference type="FunFam" id="1.10.510.10:FF:000052">
    <property type="entry name" value="Tyrosine-protein kinase"/>
    <property type="match status" value="1"/>
</dbReference>
<keyword evidence="2 15" id="KW-0728">SH3 domain</keyword>
<sequence length="709" mass="80433">MYAPNASWSASSEHPLKFVRRSSADCLLSEILLKRSQQKKKLSPLNYKERLFVLNKSSLCYYECNPTSQKIGSRKGCILLSRIRCVDRVLTTPYTSPEKRFPFQVIYDQNGCLYVFAPNEVSQHTWVSMLKQEIQHNACLWVKYHPHFWSEGMWLCCQQTARNAIGCTEYQRMSRAGNTAVPNNLPPPPQSPLPSPPLPPLPPSPPTSPLLQSSPSPMGPLHQMTQSVAPTLPPATPHPPSCPTLAANESRTATEAAAAAAGDGETAMWVEALYNLTVTESQDLSLVAGQEYRVLDHSDEYWWKARDKQGREGFIPSNYVMEKTFKGLEAYEWYSKDISRSMAEQLLKEEGKEGGFVVRDSSHAGVYTVSIYTNSLGDTGVVKHYQIKEVCEPQRMYYVAENHLFENIPNLINYHQHNSAGLVARLKHSVLSRARTASFSSGQSSQWEIDPSELSLLQELGSGQFGVVRLGVWKRVRGNVAIKMLHEATMSEDDFIEEAKTMMRLWHPKLVHFYGVSCRKRPFLLVTEYMEAGNLESFVRERRGANSASQLLQMCADVCEAMAYLERESFLHRDLAARNCLVNAQGTVKVSDFGMSRYVLDDQYTSSSGTKFPVRWSPPEVFLNNKFSSKSDVWAFGILMWEVFSEGMLPYDPWSNSNVVEQVQAGYRLYRPERATQPVHLIMHSCWHERPEERPSFQSLLESIQHQLK</sequence>
<name>A0AAJ7T9M1_PETMA</name>
<evidence type="ECO:0000259" key="23">
    <source>
        <dbReference type="PROSITE" id="PS50011"/>
    </source>
</evidence>
<evidence type="ECO:0000256" key="2">
    <source>
        <dbReference type="ARBA" id="ARBA00022443"/>
    </source>
</evidence>
<evidence type="ECO:0000256" key="9">
    <source>
        <dbReference type="ARBA" id="ARBA00022833"/>
    </source>
</evidence>
<evidence type="ECO:0000256" key="14">
    <source>
        <dbReference type="PROSITE-ProRule" id="PRU00191"/>
    </source>
</evidence>
<dbReference type="InterPro" id="IPR011009">
    <property type="entry name" value="Kinase-like_dom_sf"/>
</dbReference>
<dbReference type="RefSeq" id="XP_032812673.1">
    <property type="nucleotide sequence ID" value="XM_032956782.1"/>
</dbReference>
<evidence type="ECO:0000256" key="11">
    <source>
        <dbReference type="ARBA" id="ARBA00022999"/>
    </source>
</evidence>
<dbReference type="PROSITE" id="PS50003">
    <property type="entry name" value="PH_DOMAIN"/>
    <property type="match status" value="1"/>
</dbReference>
<keyword evidence="6 17" id="KW-0547">Nucleotide-binding</keyword>
<evidence type="ECO:0000256" key="10">
    <source>
        <dbReference type="ARBA" id="ARBA00022840"/>
    </source>
</evidence>
<dbReference type="PROSITE" id="PS00109">
    <property type="entry name" value="PROTEIN_KINASE_TYR"/>
    <property type="match status" value="1"/>
</dbReference>
<dbReference type="SUPFAM" id="SSF56112">
    <property type="entry name" value="Protein kinase-like (PK-like)"/>
    <property type="match status" value="1"/>
</dbReference>
<dbReference type="PROSITE" id="PS00107">
    <property type="entry name" value="PROTEIN_KINASE_ATP"/>
    <property type="match status" value="1"/>
</dbReference>
<dbReference type="InterPro" id="IPR008266">
    <property type="entry name" value="Tyr_kinase_AS"/>
</dbReference>
<feature type="compositionally biased region" description="Pro residues" evidence="19">
    <location>
        <begin position="184"/>
        <end position="208"/>
    </location>
</feature>
<keyword evidence="3" id="KW-0597">Phosphoprotein</keyword>
<dbReference type="PROSITE" id="PS51113">
    <property type="entry name" value="ZF_BTK"/>
    <property type="match status" value="1"/>
</dbReference>
<feature type="domain" description="Protein kinase" evidence="23">
    <location>
        <begin position="454"/>
        <end position="709"/>
    </location>
</feature>
<keyword evidence="8 18" id="KW-0418">Kinase</keyword>
<feature type="binding site" evidence="17">
    <location>
        <position position="483"/>
    </location>
    <ligand>
        <name>ATP</name>
        <dbReference type="ChEBI" id="CHEBI:30616"/>
    </ligand>
</feature>
<evidence type="ECO:0000256" key="7">
    <source>
        <dbReference type="ARBA" id="ARBA00022771"/>
    </source>
</evidence>
<feature type="compositionally biased region" description="Pro residues" evidence="19">
    <location>
        <begin position="231"/>
        <end position="242"/>
    </location>
</feature>
<evidence type="ECO:0000259" key="22">
    <source>
        <dbReference type="PROSITE" id="PS50003"/>
    </source>
</evidence>
<keyword evidence="5" id="KW-0479">Metal-binding</keyword>
<dbReference type="Pfam" id="PF00017">
    <property type="entry name" value="SH2"/>
    <property type="match status" value="1"/>
</dbReference>
<comment type="cofactor">
    <cofactor evidence="1">
        <name>Zn(2+)</name>
        <dbReference type="ChEBI" id="CHEBI:29105"/>
    </cofactor>
</comment>
<dbReference type="GO" id="GO:0004715">
    <property type="term" value="F:non-membrane spanning protein tyrosine kinase activity"/>
    <property type="evidence" value="ECO:0007669"/>
    <property type="project" value="UniProtKB-EC"/>
</dbReference>
<comment type="similarity">
    <text evidence="18">Belongs to the protein kinase superfamily. Tyr protein kinase family.</text>
</comment>
<dbReference type="PRINTS" id="PR00401">
    <property type="entry name" value="SH2DOMAIN"/>
</dbReference>
<evidence type="ECO:0000256" key="12">
    <source>
        <dbReference type="ARBA" id="ARBA00023137"/>
    </source>
</evidence>
<feature type="domain" description="SH3" evidence="21">
    <location>
        <begin position="265"/>
        <end position="325"/>
    </location>
</feature>
<evidence type="ECO:0000256" key="15">
    <source>
        <dbReference type="PROSITE-ProRule" id="PRU00192"/>
    </source>
</evidence>
<dbReference type="AlphaFoldDB" id="A0AAJ7T9M1"/>
<dbReference type="Gene3D" id="3.30.505.10">
    <property type="entry name" value="SH2 domain"/>
    <property type="match status" value="1"/>
</dbReference>
<feature type="domain" description="PH" evidence="22">
    <location>
        <begin position="25"/>
        <end position="135"/>
    </location>
</feature>
<dbReference type="Pfam" id="PF07714">
    <property type="entry name" value="PK_Tyr_Ser-Thr"/>
    <property type="match status" value="1"/>
</dbReference>
<evidence type="ECO:0000256" key="17">
    <source>
        <dbReference type="PROSITE-ProRule" id="PRU10141"/>
    </source>
</evidence>